<feature type="compositionally biased region" description="Basic residues" evidence="1">
    <location>
        <begin position="1"/>
        <end position="12"/>
    </location>
</feature>
<feature type="non-terminal residue" evidence="2">
    <location>
        <position position="1"/>
    </location>
</feature>
<feature type="compositionally biased region" description="Polar residues" evidence="1">
    <location>
        <begin position="17"/>
        <end position="32"/>
    </location>
</feature>
<gene>
    <name evidence="2" type="ORF">CFP56_000348</name>
</gene>
<comment type="caution">
    <text evidence="2">The sequence shown here is derived from an EMBL/GenBank/DDBJ whole genome shotgun (WGS) entry which is preliminary data.</text>
</comment>
<feature type="region of interest" description="Disordered" evidence="1">
    <location>
        <begin position="1"/>
        <end position="32"/>
    </location>
</feature>
<keyword evidence="3" id="KW-1185">Reference proteome</keyword>
<evidence type="ECO:0000313" key="2">
    <source>
        <dbReference type="EMBL" id="KAK7860041.1"/>
    </source>
</evidence>
<evidence type="ECO:0000313" key="3">
    <source>
        <dbReference type="Proteomes" id="UP000237347"/>
    </source>
</evidence>
<dbReference type="AlphaFoldDB" id="A0AAW0M9C8"/>
<accession>A0AAW0M9C8</accession>
<protein>
    <submittedName>
        <fullName evidence="2">Uncharacterized protein</fullName>
    </submittedName>
</protein>
<proteinExistence type="predicted"/>
<evidence type="ECO:0000256" key="1">
    <source>
        <dbReference type="SAM" id="MobiDB-lite"/>
    </source>
</evidence>
<dbReference type="EMBL" id="PKMF04000009">
    <property type="protein sequence ID" value="KAK7860041.1"/>
    <property type="molecule type" value="Genomic_DNA"/>
</dbReference>
<dbReference type="Proteomes" id="UP000237347">
    <property type="component" value="Unassembled WGS sequence"/>
</dbReference>
<sequence>EEKKKRKKKGEKHKPLNPNQISRSKKQTPSNYRSFAAPSYTLRSDSVKLNFYHFILTYQSIHTDRALQSRLRFSTIDKSEDSNHNEVQNFEADINECGMQLT</sequence>
<reference evidence="2 3" key="1">
    <citation type="journal article" date="2018" name="Sci. Data">
        <title>The draft genome sequence of cork oak.</title>
        <authorList>
            <person name="Ramos A.M."/>
            <person name="Usie A."/>
            <person name="Barbosa P."/>
            <person name="Barros P.M."/>
            <person name="Capote T."/>
            <person name="Chaves I."/>
            <person name="Simoes F."/>
            <person name="Abreu I."/>
            <person name="Carrasquinho I."/>
            <person name="Faro C."/>
            <person name="Guimaraes J.B."/>
            <person name="Mendonca D."/>
            <person name="Nobrega F."/>
            <person name="Rodrigues L."/>
            <person name="Saibo N.J.M."/>
            <person name="Varela M.C."/>
            <person name="Egas C."/>
            <person name="Matos J."/>
            <person name="Miguel C.M."/>
            <person name="Oliveira M.M."/>
            <person name="Ricardo C.P."/>
            <person name="Goncalves S."/>
        </authorList>
    </citation>
    <scope>NUCLEOTIDE SEQUENCE [LARGE SCALE GENOMIC DNA]</scope>
    <source>
        <strain evidence="3">cv. HL8</strain>
    </source>
</reference>
<name>A0AAW0M9C8_QUESU</name>
<organism evidence="2 3">
    <name type="scientific">Quercus suber</name>
    <name type="common">Cork oak</name>
    <dbReference type="NCBI Taxonomy" id="58331"/>
    <lineage>
        <taxon>Eukaryota</taxon>
        <taxon>Viridiplantae</taxon>
        <taxon>Streptophyta</taxon>
        <taxon>Embryophyta</taxon>
        <taxon>Tracheophyta</taxon>
        <taxon>Spermatophyta</taxon>
        <taxon>Magnoliopsida</taxon>
        <taxon>eudicotyledons</taxon>
        <taxon>Gunneridae</taxon>
        <taxon>Pentapetalae</taxon>
        <taxon>rosids</taxon>
        <taxon>fabids</taxon>
        <taxon>Fagales</taxon>
        <taxon>Fagaceae</taxon>
        <taxon>Quercus</taxon>
    </lineage>
</organism>